<comment type="caution">
    <text evidence="2">The sequence shown here is derived from an EMBL/GenBank/DDBJ whole genome shotgun (WGS) entry which is preliminary data.</text>
</comment>
<organism evidence="2 3">
    <name type="scientific">Rotaria magnacalcarata</name>
    <dbReference type="NCBI Taxonomy" id="392030"/>
    <lineage>
        <taxon>Eukaryota</taxon>
        <taxon>Metazoa</taxon>
        <taxon>Spiralia</taxon>
        <taxon>Gnathifera</taxon>
        <taxon>Rotifera</taxon>
        <taxon>Eurotatoria</taxon>
        <taxon>Bdelloidea</taxon>
        <taxon>Philodinida</taxon>
        <taxon>Philodinidae</taxon>
        <taxon>Rotaria</taxon>
    </lineage>
</organism>
<name>A0A8S2VL77_9BILA</name>
<evidence type="ECO:0000313" key="3">
    <source>
        <dbReference type="Proteomes" id="UP000676336"/>
    </source>
</evidence>
<evidence type="ECO:0000313" key="1">
    <source>
        <dbReference type="EMBL" id="CAF4405025.1"/>
    </source>
</evidence>
<sequence length="66" mass="7678">MLQDVIVTTLKVPSDEVPNLWSNIEQRTKLAQSLQNSIVESSYRLTVRKRQFNTFNQQMKLVTIPT</sequence>
<dbReference type="AlphaFoldDB" id="A0A8S2VL77"/>
<evidence type="ECO:0000313" key="2">
    <source>
        <dbReference type="EMBL" id="CAF4405902.1"/>
    </source>
</evidence>
<reference evidence="2" key="1">
    <citation type="submission" date="2021-02" db="EMBL/GenBank/DDBJ databases">
        <authorList>
            <person name="Nowell W R."/>
        </authorList>
    </citation>
    <scope>NUCLEOTIDE SEQUENCE</scope>
</reference>
<gene>
    <name evidence="1" type="ORF">SMN809_LOCUS30624</name>
    <name evidence="2" type="ORF">SMN809_LOCUS30662</name>
</gene>
<dbReference type="EMBL" id="CAJOBI010058682">
    <property type="protein sequence ID" value="CAF4405902.1"/>
    <property type="molecule type" value="Genomic_DNA"/>
</dbReference>
<proteinExistence type="predicted"/>
<protein>
    <submittedName>
        <fullName evidence="2">Uncharacterized protein</fullName>
    </submittedName>
</protein>
<feature type="non-terminal residue" evidence="2">
    <location>
        <position position="1"/>
    </location>
</feature>
<dbReference type="EMBL" id="CAJOBI010058506">
    <property type="protein sequence ID" value="CAF4405025.1"/>
    <property type="molecule type" value="Genomic_DNA"/>
</dbReference>
<dbReference type="Proteomes" id="UP000676336">
    <property type="component" value="Unassembled WGS sequence"/>
</dbReference>
<accession>A0A8S2VL77</accession>